<evidence type="ECO:0000256" key="2">
    <source>
        <dbReference type="SAM" id="Phobius"/>
    </source>
</evidence>
<dbReference type="Gene3D" id="3.40.50.720">
    <property type="entry name" value="NAD(P)-binding Rossmann-like Domain"/>
    <property type="match status" value="1"/>
</dbReference>
<dbReference type="PANTHER" id="PTHR43833:SF9">
    <property type="entry name" value="POTASSIUM CHANNEL PROTEIN YUGO-RELATED"/>
    <property type="match status" value="1"/>
</dbReference>
<organism evidence="4">
    <name type="scientific">uncultured Sphingomonadaceae bacterium</name>
    <dbReference type="NCBI Taxonomy" id="169976"/>
    <lineage>
        <taxon>Bacteria</taxon>
        <taxon>Pseudomonadati</taxon>
        <taxon>Pseudomonadota</taxon>
        <taxon>Alphaproteobacteria</taxon>
        <taxon>Sphingomonadales</taxon>
        <taxon>Sphingomonadaceae</taxon>
        <taxon>environmental samples</taxon>
    </lineage>
</organism>
<dbReference type="EMBL" id="CADCVX010000514">
    <property type="protein sequence ID" value="CAA9530727.1"/>
    <property type="molecule type" value="Genomic_DNA"/>
</dbReference>
<gene>
    <name evidence="4" type="ORF">AVDCRST_MAG91-2931</name>
</gene>
<dbReference type="GO" id="GO:0006813">
    <property type="term" value="P:potassium ion transport"/>
    <property type="evidence" value="ECO:0007669"/>
    <property type="project" value="InterPro"/>
</dbReference>
<keyword evidence="4" id="KW-0813">Transport</keyword>
<protein>
    <submittedName>
        <fullName evidence="4">Potassium channel protein</fullName>
    </submittedName>
</protein>
<evidence type="ECO:0000313" key="4">
    <source>
        <dbReference type="EMBL" id="CAA9530727.1"/>
    </source>
</evidence>
<feature type="transmembrane region" description="Helical" evidence="2">
    <location>
        <begin position="26"/>
        <end position="46"/>
    </location>
</feature>
<dbReference type="PROSITE" id="PS51201">
    <property type="entry name" value="RCK_N"/>
    <property type="match status" value="1"/>
</dbReference>
<comment type="subcellular location">
    <subcellularLocation>
        <location evidence="1">Cell membrane</location>
        <topology evidence="1">Multi-pass membrane protein</topology>
    </subcellularLocation>
</comment>
<name>A0A6J4TS60_9SPHN</name>
<feature type="domain" description="RCK N-terminal" evidence="3">
    <location>
        <begin position="132"/>
        <end position="252"/>
    </location>
</feature>
<evidence type="ECO:0000256" key="1">
    <source>
        <dbReference type="ARBA" id="ARBA00004651"/>
    </source>
</evidence>
<dbReference type="InterPro" id="IPR013099">
    <property type="entry name" value="K_chnl_dom"/>
</dbReference>
<sequence length="341" mass="37227">MPPPRVPEQAVAPLRRRPRDQGWRQLALRAAVLVTLIGVVLATLWFDRDGLRDQIDGSISFVDVVYFTAITITSVGYGDIVPVTDRAKLIDTFFITPIRLFVWLLFLGTAYDFLLRGWWDKRRMRMIQNNLTDHFVLVGYGKTGRQAAGELIARGVDRLRIVVVDLDAAVLEEAGRIGLATLQGDATRDSVLAAVKIERARALIVSAGRDDASVLIVLTARQHSKTIPVSVTIRAMDNEDLARQAGATTVINPVSLTGLLLAGSTHGSHLADCLVDLASNSGRMMLRERPVEPEEIGRPLGSISPGRGLRLYRNGESHGFRDAAAARLEPGDLIVEAVDVG</sequence>
<dbReference type="GO" id="GO:0005886">
    <property type="term" value="C:plasma membrane"/>
    <property type="evidence" value="ECO:0007669"/>
    <property type="project" value="UniProtKB-SubCell"/>
</dbReference>
<dbReference type="InterPro" id="IPR050721">
    <property type="entry name" value="Trk_Ktr_HKT_K-transport"/>
</dbReference>
<reference evidence="4" key="1">
    <citation type="submission" date="2020-02" db="EMBL/GenBank/DDBJ databases">
        <authorList>
            <person name="Meier V. D."/>
        </authorList>
    </citation>
    <scope>NUCLEOTIDE SEQUENCE</scope>
    <source>
        <strain evidence="4">AVDCRST_MAG91</strain>
    </source>
</reference>
<feature type="transmembrane region" description="Helical" evidence="2">
    <location>
        <begin position="98"/>
        <end position="119"/>
    </location>
</feature>
<accession>A0A6J4TS60</accession>
<keyword evidence="2" id="KW-0812">Transmembrane</keyword>
<feature type="transmembrane region" description="Helical" evidence="2">
    <location>
        <begin position="58"/>
        <end position="78"/>
    </location>
</feature>
<proteinExistence type="predicted"/>
<dbReference type="PANTHER" id="PTHR43833">
    <property type="entry name" value="POTASSIUM CHANNEL PROTEIN 2-RELATED-RELATED"/>
    <property type="match status" value="1"/>
</dbReference>
<dbReference type="GO" id="GO:0034220">
    <property type="term" value="P:monoatomic ion transmembrane transport"/>
    <property type="evidence" value="ECO:0007669"/>
    <property type="project" value="UniProtKB-KW"/>
</dbReference>
<dbReference type="InterPro" id="IPR003148">
    <property type="entry name" value="RCK_N"/>
</dbReference>
<keyword evidence="4" id="KW-0406">Ion transport</keyword>
<keyword evidence="2" id="KW-1133">Transmembrane helix</keyword>
<dbReference type="Gene3D" id="1.10.287.70">
    <property type="match status" value="1"/>
</dbReference>
<dbReference type="SUPFAM" id="SSF81324">
    <property type="entry name" value="Voltage-gated potassium channels"/>
    <property type="match status" value="1"/>
</dbReference>
<dbReference type="SUPFAM" id="SSF51735">
    <property type="entry name" value="NAD(P)-binding Rossmann-fold domains"/>
    <property type="match status" value="1"/>
</dbReference>
<evidence type="ECO:0000259" key="3">
    <source>
        <dbReference type="PROSITE" id="PS51201"/>
    </source>
</evidence>
<dbReference type="InterPro" id="IPR036291">
    <property type="entry name" value="NAD(P)-bd_dom_sf"/>
</dbReference>
<keyword evidence="4" id="KW-0407">Ion channel</keyword>
<dbReference type="AlphaFoldDB" id="A0A6J4TS60"/>
<dbReference type="Pfam" id="PF02254">
    <property type="entry name" value="TrkA_N"/>
    <property type="match status" value="1"/>
</dbReference>
<dbReference type="Pfam" id="PF07885">
    <property type="entry name" value="Ion_trans_2"/>
    <property type="match status" value="1"/>
</dbReference>
<keyword evidence="2" id="KW-0472">Membrane</keyword>